<feature type="region of interest" description="Disordered" evidence="18">
    <location>
        <begin position="857"/>
        <end position="878"/>
    </location>
</feature>
<dbReference type="PANTHER" id="PTHR23113:SF363">
    <property type="entry name" value="PROTEIN SON OF SEVENLESS"/>
    <property type="match status" value="1"/>
</dbReference>
<keyword evidence="13" id="KW-0472">Membrane</keyword>
<keyword evidence="14" id="KW-0576">Peroxisome</keyword>
<keyword evidence="9" id="KW-0962">Peroxisome biogenesis</keyword>
<comment type="function">
    <text evidence="16">Involved in ribosome biogenesis. Required for normal pre-rRNA processing in internal transcribed spacer 1 (ITS1). May be involved in the movements of the replication forks.</text>
</comment>
<dbReference type="PROSITE" id="PS50212">
    <property type="entry name" value="RASGEF_NTER"/>
    <property type="match status" value="1"/>
</dbReference>
<reference evidence="21 22" key="1">
    <citation type="submission" date="2021-06" db="EMBL/GenBank/DDBJ databases">
        <title>Candida outbreak in Lebanon.</title>
        <authorList>
            <person name="Finianos M."/>
        </authorList>
    </citation>
    <scope>NUCLEOTIDE SEQUENCE [LARGE SCALE GENOMIC DNA]</scope>
    <source>
        <strain evidence="21">CA3LBN</strain>
    </source>
</reference>
<feature type="region of interest" description="Disordered" evidence="18">
    <location>
        <begin position="733"/>
        <end position="757"/>
    </location>
</feature>
<evidence type="ECO:0000256" key="18">
    <source>
        <dbReference type="SAM" id="MobiDB-lite"/>
    </source>
</evidence>
<comment type="subunit">
    <text evidence="6">Interacts with the 35S, 23S and 20S pre-rRNAs and with the U3 snoRNA.</text>
</comment>
<comment type="similarity">
    <text evidence="4">Belongs to the peroxin-22 family.</text>
</comment>
<evidence type="ECO:0000256" key="12">
    <source>
        <dbReference type="ARBA" id="ARBA00022989"/>
    </source>
</evidence>
<dbReference type="InterPro" id="IPR038613">
    <property type="entry name" value="Peroxin-22_C_sf"/>
</dbReference>
<dbReference type="Pfam" id="PF15341">
    <property type="entry name" value="SLX9"/>
    <property type="match status" value="1"/>
</dbReference>
<evidence type="ECO:0000256" key="7">
    <source>
        <dbReference type="ARBA" id="ARBA00018967"/>
    </source>
</evidence>
<evidence type="ECO:0000256" key="5">
    <source>
        <dbReference type="ARBA" id="ARBA00011022"/>
    </source>
</evidence>
<feature type="domain" description="N-terminal Ras-GEF" evidence="20">
    <location>
        <begin position="274"/>
        <end position="405"/>
    </location>
</feature>
<evidence type="ECO:0000313" key="22">
    <source>
        <dbReference type="Proteomes" id="UP000825434"/>
    </source>
</evidence>
<keyword evidence="11" id="KW-0812">Transmembrane</keyword>
<evidence type="ECO:0000256" key="11">
    <source>
        <dbReference type="ARBA" id="ARBA00022692"/>
    </source>
</evidence>
<feature type="compositionally biased region" description="Polar residues" evidence="18">
    <location>
        <begin position="1492"/>
        <end position="1508"/>
    </location>
</feature>
<dbReference type="InterPro" id="IPR036964">
    <property type="entry name" value="RASGEF_cat_dom_sf"/>
</dbReference>
<feature type="compositionally biased region" description="Polar residues" evidence="18">
    <location>
        <begin position="655"/>
        <end position="664"/>
    </location>
</feature>
<evidence type="ECO:0000256" key="14">
    <source>
        <dbReference type="ARBA" id="ARBA00023140"/>
    </source>
</evidence>
<evidence type="ECO:0000256" key="4">
    <source>
        <dbReference type="ARBA" id="ARBA00009642"/>
    </source>
</evidence>
<dbReference type="Pfam" id="PF12827">
    <property type="entry name" value="Peroxin-22"/>
    <property type="match status" value="1"/>
</dbReference>
<evidence type="ECO:0000256" key="1">
    <source>
        <dbReference type="ARBA" id="ARBA00003659"/>
    </source>
</evidence>
<comment type="similarity">
    <text evidence="5">Belongs to the SLX9 family.</text>
</comment>
<accession>A0ABX8I3N9</accession>
<organism evidence="21 22">
    <name type="scientific">Candidozyma haemuli</name>
    <dbReference type="NCBI Taxonomy" id="45357"/>
    <lineage>
        <taxon>Eukaryota</taxon>
        <taxon>Fungi</taxon>
        <taxon>Dikarya</taxon>
        <taxon>Ascomycota</taxon>
        <taxon>Saccharomycotina</taxon>
        <taxon>Pichiomycetes</taxon>
        <taxon>Metschnikowiaceae</taxon>
        <taxon>Candidozyma</taxon>
    </lineage>
</organism>
<dbReference type="EMBL" id="CP076662">
    <property type="protein sequence ID" value="QWU87175.1"/>
    <property type="molecule type" value="Genomic_DNA"/>
</dbReference>
<evidence type="ECO:0000259" key="19">
    <source>
        <dbReference type="PROSITE" id="PS50009"/>
    </source>
</evidence>
<feature type="compositionally biased region" description="Basic and acidic residues" evidence="18">
    <location>
        <begin position="22"/>
        <end position="36"/>
    </location>
</feature>
<feature type="compositionally biased region" description="Basic and acidic residues" evidence="18">
    <location>
        <begin position="48"/>
        <end position="60"/>
    </location>
</feature>
<comment type="subcellular location">
    <subcellularLocation>
        <location evidence="3">Nucleus</location>
        <location evidence="3">Nucleolus</location>
    </subcellularLocation>
    <subcellularLocation>
        <location evidence="2">Peroxisome membrane</location>
        <topology evidence="2">Single-pass membrane protein</topology>
    </subcellularLocation>
</comment>
<feature type="compositionally biased region" description="Polar residues" evidence="18">
    <location>
        <begin position="863"/>
        <end position="878"/>
    </location>
</feature>
<dbReference type="InterPro" id="IPR000651">
    <property type="entry name" value="Ras-like_Gua-exchang_fac_N"/>
</dbReference>
<dbReference type="InterPro" id="IPR008937">
    <property type="entry name" value="Ras-like_GEF"/>
</dbReference>
<evidence type="ECO:0000256" key="6">
    <source>
        <dbReference type="ARBA" id="ARBA00011523"/>
    </source>
</evidence>
<evidence type="ECO:0000256" key="15">
    <source>
        <dbReference type="ARBA" id="ARBA00023242"/>
    </source>
</evidence>
<keyword evidence="10 17" id="KW-0344">Guanine-nucleotide releasing factor</keyword>
<evidence type="ECO:0000313" key="21">
    <source>
        <dbReference type="EMBL" id="QWU87175.1"/>
    </source>
</evidence>
<feature type="region of interest" description="Disordered" evidence="18">
    <location>
        <begin position="512"/>
        <end position="543"/>
    </location>
</feature>
<dbReference type="InterPro" id="IPR001895">
    <property type="entry name" value="RASGEF_cat_dom"/>
</dbReference>
<sequence>MSIKKKAGLRAKSSKRTSIASKIKEFREEQEPKNDYEENPLLKLSQTTKKEKQKNKTSDFNERILAKTTFNLSGGISKSATRRRKRKAKENLKPKMDDLLSSLPTETLNLVDVKQSSGFIAAKNKDANKPNPQKQGGHAKLLQMENRQFNKVLTDKQFKASPFDALKQAIQNNQSQEKYLALSIVARSKPMAAEQSAINFKAVINRPHDTAMGEALLQWDCGEHSFNLDSEDTTMPRSDLFAYNNHNESIFDDYRYFPGLKRDHESVVKFDASNDEFINHATLKALVVQLTSPEVIDYNLICDFFLTYRTFTDSHTVLNLLLTRLIWSLQYINSKTEDTQHIGQLVLLRTFVVLRHWVLNYFLDDFDADPKLGDTLVFFMNQITNESAFVRDDMVFERKIISDLKTHWLSQVEEFYNAGLSDQNVFEMTLPLLSEVANFRKLPKSSTQTSLRTNPSFRRSAMLSLYDQRAHYKCLIHDESTTNDENPQLSINNLLFQHKSSRSSLNDKLSEFQGKNRKATRKPLAPIQHHNNPKHNYKGLKDSSLALKKTSKTSADADEAETPFTSSGFSTNGHVKLPSSRVSTILPPTPVKKMDITLKHTPTRSDSRRRPNFSDGSVFNEMDRKTSIKKFVDGWKKSFNETKSESPFSSPKPSNASSFKTSVQSMPETLQVGNRVDILSARIVDELEYLIHYYIAEQSNAITEAEDRDDISRSEIRFESPAKESFVDVNVNVDDDKSNISPTKPDVQEDVTNDDISMQDMPDLSIDRIDNFFKSSTSQGDRLSEQKNDRSKISSFYVGQNVSGSSSFGRVASLNWNDEGNLNLEHSEELDESLTNDEVFKEDALRAERMIKSGTQYFDVPSDNESNAKSNSSISTPSDIANYKDEVVDLNIAMSPQSMKRQVTMQRINRCDSSSISMGKRYSMMSRNSSGSMLKRESIKSYLSYDSAYSIAGSEVKPVEGGNLKKKHAIQDLRRLAQHDGNEAGFMESCEFQNGSLSQWKGTRSSHFSSRSSIRKSVRFSTLCALTELPFNHCRDSYQSGSLLDRNSHSAKSSAIDDSSVFSIAAKEKVDRTSKADHKSVSDESSSNSVAIPGISSYVLKELAAIPDESFNSATNPIQNALSKLEGRVRLVKSKSGYTIERKDGGKHQSIISTQPADEGTRITFEDDKSMEEDEEGEANDIHNNTEDILAEINNAVTEDAIEYSSDVEKEFEEKPLTPIKTRVRSALNMPSANHNMNTFLMSGTNSENASPFSVLSPKAVLDRYCLGSEHLTIHNVMEHSSHVSFVLSYDSKSLAEHFTMIEKDMLQDIDWKELIELNWNKELTPVNSWLEIIVNDNYYTQNKGVNLVIARFNLMVNWIISEILLTKAESERIAIMSRFIHVAQHSQITQNFSTLMQIILALTSEKISKLKETWKKLPPGDLLTLKNLEELTSPLKNFINIRLCTNQVRPSIGCIPFVGLYLSDLIFNAERPKFVKRQQKPLDPPARGGTASASERSVTIGDSTTGSDAELESERLINFSRFRTSVHIVKSLSQSIEWSRNYDYPVDEELLRKCLYIKSLDEEEMNYCVKNHALSSLEIRFISTPSFGKMGRKKSPALWISAVVATSVAAAGYEFYKYLTKDEEQTISASKYTNKSIALTLSHSVLSSDLPLEEIIMNSQNVTFILPPHLSVDDLAGNIDTSQSGLSQTLLNNYKLLRCSNLDGYFHMLKNLKPDTLIVCADDLGIHDKMPKDLPRFVPEVVTLDQNKERVSSILTKVFLR</sequence>
<dbReference type="Pfam" id="PF00617">
    <property type="entry name" value="RasGEF"/>
    <property type="match status" value="1"/>
</dbReference>
<dbReference type="SMART" id="SM00229">
    <property type="entry name" value="RasGEFN"/>
    <property type="match status" value="1"/>
</dbReference>
<dbReference type="Gene3D" id="3.40.50.11730">
    <property type="entry name" value="Peroxisome assembly protein 22"/>
    <property type="match status" value="1"/>
</dbReference>
<dbReference type="Gene3D" id="1.10.840.10">
    <property type="entry name" value="Ras guanine-nucleotide exchange factors catalytic domain"/>
    <property type="match status" value="1"/>
</dbReference>
<dbReference type="CDD" id="cd06224">
    <property type="entry name" value="REM"/>
    <property type="match status" value="1"/>
</dbReference>
<evidence type="ECO:0000256" key="10">
    <source>
        <dbReference type="ARBA" id="ARBA00022658"/>
    </source>
</evidence>
<gene>
    <name evidence="21" type="ORF">CA3LBN_001440</name>
</gene>
<feature type="region of interest" description="Disordered" evidence="18">
    <location>
        <begin position="1478"/>
        <end position="1508"/>
    </location>
</feature>
<dbReference type="InterPro" id="IPR023578">
    <property type="entry name" value="Ras_GEF_dom_sf"/>
</dbReference>
<feature type="region of interest" description="Disordered" evidence="18">
    <location>
        <begin position="1"/>
        <end position="60"/>
    </location>
</feature>
<feature type="compositionally biased region" description="Basic residues" evidence="18">
    <location>
        <begin position="1"/>
        <end position="15"/>
    </location>
</feature>
<dbReference type="SUPFAM" id="SSF48366">
    <property type="entry name" value="Ras GEF"/>
    <property type="match status" value="1"/>
</dbReference>
<evidence type="ECO:0000256" key="8">
    <source>
        <dbReference type="ARBA" id="ARBA00021321"/>
    </source>
</evidence>
<dbReference type="PANTHER" id="PTHR23113">
    <property type="entry name" value="GUANINE NUCLEOTIDE EXCHANGE FACTOR"/>
    <property type="match status" value="1"/>
</dbReference>
<keyword evidence="22" id="KW-1185">Reference proteome</keyword>
<feature type="region of interest" description="Disordered" evidence="18">
    <location>
        <begin position="641"/>
        <end position="664"/>
    </location>
</feature>
<evidence type="ECO:0000256" key="13">
    <source>
        <dbReference type="ARBA" id="ARBA00023136"/>
    </source>
</evidence>
<feature type="compositionally biased region" description="Low complexity" evidence="18">
    <location>
        <begin position="645"/>
        <end position="654"/>
    </location>
</feature>
<evidence type="ECO:0000256" key="17">
    <source>
        <dbReference type="PROSITE-ProRule" id="PRU00168"/>
    </source>
</evidence>
<name>A0ABX8I3N9_9ASCO</name>
<evidence type="ECO:0000259" key="20">
    <source>
        <dbReference type="PROSITE" id="PS50212"/>
    </source>
</evidence>
<evidence type="ECO:0000256" key="2">
    <source>
        <dbReference type="ARBA" id="ARBA00004549"/>
    </source>
</evidence>
<dbReference type="InterPro" id="IPR024359">
    <property type="entry name" value="Peroxin-22"/>
</dbReference>
<evidence type="ECO:0000256" key="3">
    <source>
        <dbReference type="ARBA" id="ARBA00004604"/>
    </source>
</evidence>
<dbReference type="PROSITE" id="PS50009">
    <property type="entry name" value="RASGEF_CAT"/>
    <property type="match status" value="1"/>
</dbReference>
<evidence type="ECO:0000256" key="16">
    <source>
        <dbReference type="ARBA" id="ARBA00025083"/>
    </source>
</evidence>
<evidence type="ECO:0000256" key="9">
    <source>
        <dbReference type="ARBA" id="ARBA00022593"/>
    </source>
</evidence>
<keyword evidence="12" id="KW-1133">Transmembrane helix</keyword>
<protein>
    <recommendedName>
        <fullName evidence="7">Peroxisome assembly protein 22</fullName>
    </recommendedName>
    <alternativeName>
        <fullName evidence="8">Ribosome biogenesis protein SLX9</fullName>
    </alternativeName>
</protein>
<feature type="domain" description="Ras-GEF" evidence="19">
    <location>
        <begin position="1291"/>
        <end position="1566"/>
    </location>
</feature>
<comment type="function">
    <text evidence="1">Involved in peroxisome biogenesis.</text>
</comment>
<dbReference type="SMART" id="SM00147">
    <property type="entry name" value="RasGEF"/>
    <property type="match status" value="1"/>
</dbReference>
<dbReference type="InterPro" id="IPR028160">
    <property type="entry name" value="Slx9-like"/>
</dbReference>
<dbReference type="Proteomes" id="UP000825434">
    <property type="component" value="Chromosome 2"/>
</dbReference>
<dbReference type="Gene3D" id="1.20.870.10">
    <property type="entry name" value="Son of sevenless (SoS) protein Chain: S domain 1"/>
    <property type="match status" value="1"/>
</dbReference>
<keyword evidence="15" id="KW-0539">Nucleus</keyword>
<proteinExistence type="inferred from homology"/>
<dbReference type="Pfam" id="PF00618">
    <property type="entry name" value="RasGEF_N"/>
    <property type="match status" value="1"/>
</dbReference>